<evidence type="ECO:0000313" key="5">
    <source>
        <dbReference type="EMBL" id="MCU6746860.1"/>
    </source>
</evidence>
<evidence type="ECO:0000256" key="1">
    <source>
        <dbReference type="SAM" id="Coils"/>
    </source>
</evidence>
<reference evidence="5 6" key="1">
    <citation type="journal article" date="2021" name="ISME Commun">
        <title>Automated analysis of genomic sequences facilitates high-throughput and comprehensive description of bacteria.</title>
        <authorList>
            <person name="Hitch T.C.A."/>
        </authorList>
    </citation>
    <scope>NUCLEOTIDE SEQUENCE [LARGE SCALE GENOMIC DNA]</scope>
    <source>
        <strain evidence="5 6">H2_18</strain>
    </source>
</reference>
<evidence type="ECO:0000259" key="4">
    <source>
        <dbReference type="PROSITE" id="PS51035"/>
    </source>
</evidence>
<feature type="transmembrane region" description="Helical" evidence="3">
    <location>
        <begin position="266"/>
        <end position="287"/>
    </location>
</feature>
<keyword evidence="1" id="KW-0175">Coiled coil</keyword>
<dbReference type="Gene3D" id="3.40.50.300">
    <property type="entry name" value="P-loop containing nucleotide triphosphate hydrolases"/>
    <property type="match status" value="2"/>
</dbReference>
<dbReference type="PANTHER" id="PTHR41259">
    <property type="entry name" value="DOUBLE-STRAND BREAK REPAIR RAD50 ATPASE, PUTATIVE-RELATED"/>
    <property type="match status" value="1"/>
</dbReference>
<feature type="domain" description="BAG" evidence="4">
    <location>
        <begin position="166"/>
        <end position="198"/>
    </location>
</feature>
<evidence type="ECO:0000256" key="2">
    <source>
        <dbReference type="SAM" id="MobiDB-lite"/>
    </source>
</evidence>
<feature type="region of interest" description="Disordered" evidence="2">
    <location>
        <begin position="330"/>
        <end position="355"/>
    </location>
</feature>
<gene>
    <name evidence="5" type="ORF">OCV51_04150</name>
</gene>
<name>A0ABT2T9B1_9FIRM</name>
<protein>
    <submittedName>
        <fullName evidence="5">AAA family ATPase</fullName>
    </submittedName>
</protein>
<accession>A0ABT2T9B1</accession>
<dbReference type="PROSITE" id="PS51035">
    <property type="entry name" value="BAG"/>
    <property type="match status" value="1"/>
</dbReference>
<evidence type="ECO:0000313" key="6">
    <source>
        <dbReference type="Proteomes" id="UP001652394"/>
    </source>
</evidence>
<dbReference type="EMBL" id="JAOQJX010000004">
    <property type="protein sequence ID" value="MCU6746860.1"/>
    <property type="molecule type" value="Genomic_DNA"/>
</dbReference>
<dbReference type="Proteomes" id="UP001652394">
    <property type="component" value="Unassembled WGS sequence"/>
</dbReference>
<feature type="transmembrane region" description="Helical" evidence="3">
    <location>
        <begin position="299"/>
        <end position="323"/>
    </location>
</feature>
<organism evidence="5 6">
    <name type="scientific">Faecalicatena acetigenes</name>
    <dbReference type="NCBI Taxonomy" id="2981790"/>
    <lineage>
        <taxon>Bacteria</taxon>
        <taxon>Bacillati</taxon>
        <taxon>Bacillota</taxon>
        <taxon>Clostridia</taxon>
        <taxon>Lachnospirales</taxon>
        <taxon>Lachnospiraceae</taxon>
        <taxon>Faecalicatena</taxon>
    </lineage>
</organism>
<dbReference type="InterPro" id="IPR027417">
    <property type="entry name" value="P-loop_NTPase"/>
</dbReference>
<keyword evidence="3" id="KW-0472">Membrane</keyword>
<evidence type="ECO:0000256" key="3">
    <source>
        <dbReference type="SAM" id="Phobius"/>
    </source>
</evidence>
<dbReference type="PANTHER" id="PTHR41259:SF1">
    <property type="entry name" value="DOUBLE-STRAND BREAK REPAIR RAD50 ATPASE, PUTATIVE-RELATED"/>
    <property type="match status" value="1"/>
</dbReference>
<dbReference type="SUPFAM" id="SSF52540">
    <property type="entry name" value="P-loop containing nucleoside triphosphate hydrolases"/>
    <property type="match status" value="1"/>
</dbReference>
<dbReference type="InterPro" id="IPR003103">
    <property type="entry name" value="BAG_domain"/>
</dbReference>
<proteinExistence type="predicted"/>
<keyword evidence="3" id="KW-0812">Transmembrane</keyword>
<sequence>MIIKEVYIQNFGKFSEQHFWFEPGVNIIYGENEFGKSTLCAFIRAMLFGLERGRGKAAARDDFSRYEPWDNPNHYAGSMRFTCGGRNFLLERNFDRYRRSAVLICEDDGEELSVEQGDLEILLGEMTPAVFDNTVLIRQMSAKPGQELADSLRNYAANYYETGSGEVDLQGVLKCLKEKQKEAERKVQYISKEEEQKKEKIRQECRYIEQDMEKIRQDFAENQSRYNVQVRIEASLRTRQEQAAKSREEDVPGAEDPKKGQENRTLLAEGAAGILVGLIAVMAGYFLKQQEWFPGSVPLMVLSSVILVIGIILLGVGLVREIYADRSAGRQKMQDIQRQEQAEEEKREAKQELSKAEEEKKKLMWQREKLQSDWKEKEIRLENLREEAMDFSVPEELALSEESVRALKLAEETMLTASKKLRYSIDERMNDKASEILSIVTGGRYKGLKITETFDISVWDGKQRIPLYRLSRGTVEQIYFSIRMAASAFLGEEEMPVILDDVFAFYDEKRVKSALKWLRDTKKQAIIFTCQKREQEIFYRHMEGR</sequence>
<comment type="caution">
    <text evidence="5">The sequence shown here is derived from an EMBL/GenBank/DDBJ whole genome shotgun (WGS) entry which is preliminary data.</text>
</comment>
<feature type="region of interest" description="Disordered" evidence="2">
    <location>
        <begin position="239"/>
        <end position="262"/>
    </location>
</feature>
<keyword evidence="3" id="KW-1133">Transmembrane helix</keyword>
<feature type="coiled-coil region" evidence="1">
    <location>
        <begin position="166"/>
        <end position="218"/>
    </location>
</feature>
<dbReference type="Pfam" id="PF13476">
    <property type="entry name" value="AAA_23"/>
    <property type="match status" value="1"/>
</dbReference>
<keyword evidence="6" id="KW-1185">Reference proteome</keyword>
<dbReference type="InterPro" id="IPR038729">
    <property type="entry name" value="Rad50/SbcC_AAA"/>
</dbReference>
<dbReference type="RefSeq" id="WP_059066312.1">
    <property type="nucleotide sequence ID" value="NZ_JAOQJX010000004.1"/>
</dbReference>